<evidence type="ECO:0000259" key="13">
    <source>
        <dbReference type="PROSITE" id="PS50157"/>
    </source>
</evidence>
<dbReference type="EMBL" id="BGPR01000057">
    <property type="protein sequence ID" value="GBL88002.1"/>
    <property type="molecule type" value="Genomic_DNA"/>
</dbReference>
<dbReference type="GO" id="GO:0010468">
    <property type="term" value="P:regulation of gene expression"/>
    <property type="evidence" value="ECO:0007669"/>
    <property type="project" value="TreeGrafter"/>
</dbReference>
<evidence type="ECO:0000256" key="9">
    <source>
        <dbReference type="ARBA" id="ARBA00023163"/>
    </source>
</evidence>
<keyword evidence="3" id="KW-0479">Metal-binding</keyword>
<dbReference type="GO" id="GO:0008270">
    <property type="term" value="F:zinc ion binding"/>
    <property type="evidence" value="ECO:0007669"/>
    <property type="project" value="UniProtKB-KW"/>
</dbReference>
<evidence type="ECO:0000256" key="8">
    <source>
        <dbReference type="ARBA" id="ARBA00023125"/>
    </source>
</evidence>
<dbReference type="PROSITE" id="PS00028">
    <property type="entry name" value="ZINC_FINGER_C2H2_1"/>
    <property type="match status" value="4"/>
</dbReference>
<evidence type="ECO:0000256" key="2">
    <source>
        <dbReference type="ARBA" id="ARBA00006991"/>
    </source>
</evidence>
<evidence type="ECO:0000256" key="7">
    <source>
        <dbReference type="ARBA" id="ARBA00023015"/>
    </source>
</evidence>
<feature type="region of interest" description="Disordered" evidence="12">
    <location>
        <begin position="220"/>
        <end position="239"/>
    </location>
</feature>
<dbReference type="AlphaFoldDB" id="A0A4Y2B6P5"/>
<reference evidence="14 15" key="1">
    <citation type="journal article" date="2019" name="Sci. Rep.">
        <title>Orb-weaving spider Araneus ventricosus genome elucidates the spidroin gene catalogue.</title>
        <authorList>
            <person name="Kono N."/>
            <person name="Nakamura H."/>
            <person name="Ohtoshi R."/>
            <person name="Moran D.A.P."/>
            <person name="Shinohara A."/>
            <person name="Yoshida Y."/>
            <person name="Fujiwara M."/>
            <person name="Mori M."/>
            <person name="Tomita M."/>
            <person name="Arakawa K."/>
        </authorList>
    </citation>
    <scope>NUCLEOTIDE SEQUENCE [LARGE SCALE GENOMIC DNA]</scope>
</reference>
<comment type="subcellular location">
    <subcellularLocation>
        <location evidence="1">Nucleus</location>
    </subcellularLocation>
</comment>
<dbReference type="FunFam" id="3.30.160.60:FF:001156">
    <property type="entry name" value="Zinc finger protein 407"/>
    <property type="match status" value="1"/>
</dbReference>
<proteinExistence type="inferred from homology"/>
<evidence type="ECO:0000256" key="3">
    <source>
        <dbReference type="ARBA" id="ARBA00022723"/>
    </source>
</evidence>
<evidence type="ECO:0000256" key="6">
    <source>
        <dbReference type="ARBA" id="ARBA00022833"/>
    </source>
</evidence>
<evidence type="ECO:0000313" key="15">
    <source>
        <dbReference type="Proteomes" id="UP000499080"/>
    </source>
</evidence>
<keyword evidence="9" id="KW-0804">Transcription</keyword>
<dbReference type="GO" id="GO:0003677">
    <property type="term" value="F:DNA binding"/>
    <property type="evidence" value="ECO:0007669"/>
    <property type="project" value="UniProtKB-KW"/>
</dbReference>
<dbReference type="InterPro" id="IPR036236">
    <property type="entry name" value="Znf_C2H2_sf"/>
</dbReference>
<dbReference type="Proteomes" id="UP000499080">
    <property type="component" value="Unassembled WGS sequence"/>
</dbReference>
<name>A0A4Y2B6P5_ARAVE</name>
<dbReference type="Gene3D" id="3.30.160.60">
    <property type="entry name" value="Classic Zinc Finger"/>
    <property type="match status" value="3"/>
</dbReference>
<keyword evidence="15" id="KW-1185">Reference proteome</keyword>
<dbReference type="PANTHER" id="PTHR16515">
    <property type="entry name" value="PR DOMAIN ZINC FINGER PROTEIN"/>
    <property type="match status" value="1"/>
</dbReference>
<feature type="domain" description="C2H2-type" evidence="13">
    <location>
        <begin position="465"/>
        <end position="492"/>
    </location>
</feature>
<evidence type="ECO:0000313" key="14">
    <source>
        <dbReference type="EMBL" id="GBL88002.1"/>
    </source>
</evidence>
<organism evidence="14 15">
    <name type="scientific">Araneus ventricosus</name>
    <name type="common">Orbweaver spider</name>
    <name type="synonym">Epeira ventricosa</name>
    <dbReference type="NCBI Taxonomy" id="182803"/>
    <lineage>
        <taxon>Eukaryota</taxon>
        <taxon>Metazoa</taxon>
        <taxon>Ecdysozoa</taxon>
        <taxon>Arthropoda</taxon>
        <taxon>Chelicerata</taxon>
        <taxon>Arachnida</taxon>
        <taxon>Araneae</taxon>
        <taxon>Araneomorphae</taxon>
        <taxon>Entelegynae</taxon>
        <taxon>Araneoidea</taxon>
        <taxon>Araneidae</taxon>
        <taxon>Araneus</taxon>
    </lineage>
</organism>
<keyword evidence="5 11" id="KW-0863">Zinc-finger</keyword>
<dbReference type="PANTHER" id="PTHR16515:SF49">
    <property type="entry name" value="GASTRULA ZINC FINGER PROTEIN XLCGF49.1-LIKE-RELATED"/>
    <property type="match status" value="1"/>
</dbReference>
<keyword evidence="8" id="KW-0238">DNA-binding</keyword>
<evidence type="ECO:0000256" key="5">
    <source>
        <dbReference type="ARBA" id="ARBA00022771"/>
    </source>
</evidence>
<keyword evidence="10" id="KW-0539">Nucleus</keyword>
<accession>A0A4Y2B6P5</accession>
<feature type="domain" description="C2H2-type" evidence="13">
    <location>
        <begin position="493"/>
        <end position="516"/>
    </location>
</feature>
<evidence type="ECO:0000256" key="12">
    <source>
        <dbReference type="SAM" id="MobiDB-lite"/>
    </source>
</evidence>
<dbReference type="InterPro" id="IPR013087">
    <property type="entry name" value="Znf_C2H2_type"/>
</dbReference>
<dbReference type="SUPFAM" id="SSF57667">
    <property type="entry name" value="beta-beta-alpha zinc fingers"/>
    <property type="match status" value="2"/>
</dbReference>
<dbReference type="Pfam" id="PF12874">
    <property type="entry name" value="zf-met"/>
    <property type="match status" value="1"/>
</dbReference>
<feature type="domain" description="C2H2-type" evidence="13">
    <location>
        <begin position="437"/>
        <end position="464"/>
    </location>
</feature>
<evidence type="ECO:0000256" key="4">
    <source>
        <dbReference type="ARBA" id="ARBA00022737"/>
    </source>
</evidence>
<dbReference type="FunFam" id="3.30.160.60:FF:002326">
    <property type="entry name" value="B-cell CLL/lymphoma 6 member B protein"/>
    <property type="match status" value="1"/>
</dbReference>
<dbReference type="SMART" id="SM00355">
    <property type="entry name" value="ZnF_C2H2"/>
    <property type="match status" value="4"/>
</dbReference>
<feature type="domain" description="C2H2-type" evidence="13">
    <location>
        <begin position="409"/>
        <end position="436"/>
    </location>
</feature>
<dbReference type="PROSITE" id="PS50157">
    <property type="entry name" value="ZINC_FINGER_C2H2_2"/>
    <property type="match status" value="4"/>
</dbReference>
<sequence length="532" mass="60881">MPEEDNPLMTLCDAASYLEERDASASQKRSPAVEETLGKANGSVLLQKLKETYQAKVKLAPNMGLKPYTPKIPNNFIADHIENTSDELRKRFSYKCKFSPNMCSEIVESYGSEVKALSKMKEHIWNDHILGDSSPDLMKRKLVTSSIHKMPRHFDETSKSSKRSCSVKIVKTVSEGGWNRAKFILQKPTEKQESVHASLEADDGQDFNNTLKFGQFEHDYAKSGDEPSTANPAVHEAGQNKNQRVKLVAYDKWVLSVLTRHVNGDSYTMPSIIRTPPFPFVHTPEPPEPAQVVELHLNGDPVDLIKPAFVQSSASRISSKKAVENKVSRKKSKFARMVNAPRSVLECVENRVTCKPSASSEQRDALVPDNSIENSENVEKGIRDIAFRNIQILNQQRMKRKYRDKPSVYICEICNTHFTANTSLTYHYMGHLKIKPFKCNICDRTFTRRHSLNYHMMIHLNKNRFQCATCKRLFRHPSHYKEHLRKHTGEEPYSCKFCSNKFKTRNSFKRHLKMQHQKLLTSNGIVSIHNDS</sequence>
<dbReference type="OrthoDB" id="6437402at2759"/>
<evidence type="ECO:0000256" key="10">
    <source>
        <dbReference type="ARBA" id="ARBA00023242"/>
    </source>
</evidence>
<dbReference type="Pfam" id="PF00096">
    <property type="entry name" value="zf-C2H2"/>
    <property type="match status" value="1"/>
</dbReference>
<dbReference type="GO" id="GO:0005634">
    <property type="term" value="C:nucleus"/>
    <property type="evidence" value="ECO:0007669"/>
    <property type="project" value="UniProtKB-SubCell"/>
</dbReference>
<gene>
    <name evidence="14" type="primary">ZBTB14_1</name>
    <name evidence="14" type="ORF">AVEN_133674_1</name>
</gene>
<keyword evidence="4" id="KW-0677">Repeat</keyword>
<keyword evidence="6" id="KW-0862">Zinc</keyword>
<evidence type="ECO:0000256" key="1">
    <source>
        <dbReference type="ARBA" id="ARBA00004123"/>
    </source>
</evidence>
<evidence type="ECO:0000256" key="11">
    <source>
        <dbReference type="PROSITE-ProRule" id="PRU00042"/>
    </source>
</evidence>
<protein>
    <submittedName>
        <fullName evidence="14">Zinc finger and BTB domain-containing protein 14</fullName>
    </submittedName>
</protein>
<comment type="similarity">
    <text evidence="2">Belongs to the krueppel C2H2-type zinc-finger protein family.</text>
</comment>
<keyword evidence="7" id="KW-0805">Transcription regulation</keyword>
<dbReference type="InterPro" id="IPR050331">
    <property type="entry name" value="Zinc_finger"/>
</dbReference>
<comment type="caution">
    <text evidence="14">The sequence shown here is derived from an EMBL/GenBank/DDBJ whole genome shotgun (WGS) entry which is preliminary data.</text>
</comment>